<accession>A0A8J3B206</accession>
<reference evidence="1" key="2">
    <citation type="submission" date="2020-09" db="EMBL/GenBank/DDBJ databases">
        <authorList>
            <person name="Sun Q."/>
            <person name="Ohkuma M."/>
        </authorList>
    </citation>
    <scope>NUCLEOTIDE SEQUENCE</scope>
    <source>
        <strain evidence="1">JCM 3090</strain>
    </source>
</reference>
<comment type="caution">
    <text evidence="1">The sequence shown here is derived from an EMBL/GenBank/DDBJ whole genome shotgun (WGS) entry which is preliminary data.</text>
</comment>
<proteinExistence type="predicted"/>
<protein>
    <submittedName>
        <fullName evidence="1">Uncharacterized protein</fullName>
    </submittedName>
</protein>
<reference evidence="1" key="1">
    <citation type="journal article" date="2014" name="Int. J. Syst. Evol. Microbiol.">
        <title>Complete genome sequence of Corynebacterium casei LMG S-19264T (=DSM 44701T), isolated from a smear-ripened cheese.</title>
        <authorList>
            <consortium name="US DOE Joint Genome Institute (JGI-PGF)"/>
            <person name="Walter F."/>
            <person name="Albersmeier A."/>
            <person name="Kalinowski J."/>
            <person name="Ruckert C."/>
        </authorList>
    </citation>
    <scope>NUCLEOTIDE SEQUENCE</scope>
    <source>
        <strain evidence="1">JCM 3090</strain>
    </source>
</reference>
<dbReference type="Proteomes" id="UP000649739">
    <property type="component" value="Unassembled WGS sequence"/>
</dbReference>
<sequence>MIVCLPDDLPTAVLADGRDLTALGQAGAATPRFWTRPKVRTWQRSALIDLRAGKSGPRWCSGGPIRLLDLQAMRHASALAAAIRHQLWSATIRGTRDAHPWSDYLRQHLQYGDRYPLATAQRDFLAQRRILAMRAHNAAQPHAPQLDPYEVDAYQAGAAAYQHLHAAGGVCADAVITADSATLRPASGELTDRIGYLAAAHAHLARLRDDDRLLAITV</sequence>
<evidence type="ECO:0000313" key="2">
    <source>
        <dbReference type="Proteomes" id="UP000649739"/>
    </source>
</evidence>
<name>A0A8J3B206_9ACTN</name>
<dbReference type="AlphaFoldDB" id="A0A8J3B206"/>
<organism evidence="1 2">
    <name type="scientific">Pilimelia anulata</name>
    <dbReference type="NCBI Taxonomy" id="53371"/>
    <lineage>
        <taxon>Bacteria</taxon>
        <taxon>Bacillati</taxon>
        <taxon>Actinomycetota</taxon>
        <taxon>Actinomycetes</taxon>
        <taxon>Micromonosporales</taxon>
        <taxon>Micromonosporaceae</taxon>
        <taxon>Pilimelia</taxon>
    </lineage>
</organism>
<dbReference type="EMBL" id="BMQB01000003">
    <property type="protein sequence ID" value="GGJ89992.1"/>
    <property type="molecule type" value="Genomic_DNA"/>
</dbReference>
<evidence type="ECO:0000313" key="1">
    <source>
        <dbReference type="EMBL" id="GGJ89992.1"/>
    </source>
</evidence>
<keyword evidence="2" id="KW-1185">Reference proteome</keyword>
<gene>
    <name evidence="1" type="ORF">GCM10010123_19780</name>
</gene>